<dbReference type="EMBL" id="MFGA01000008">
    <property type="protein sequence ID" value="OGF21296.1"/>
    <property type="molecule type" value="Genomic_DNA"/>
</dbReference>
<dbReference type="Pfam" id="PF02498">
    <property type="entry name" value="Bro-N"/>
    <property type="match status" value="1"/>
</dbReference>
<dbReference type="InterPro" id="IPR003497">
    <property type="entry name" value="BRO_N_domain"/>
</dbReference>
<reference evidence="2 3" key="1">
    <citation type="journal article" date="2016" name="Nat. Commun.">
        <title>Thousands of microbial genomes shed light on interconnected biogeochemical processes in an aquifer system.</title>
        <authorList>
            <person name="Anantharaman K."/>
            <person name="Brown C.T."/>
            <person name="Hug L.A."/>
            <person name="Sharon I."/>
            <person name="Castelle C.J."/>
            <person name="Probst A.J."/>
            <person name="Thomas B.C."/>
            <person name="Singh A."/>
            <person name="Wilkins M.J."/>
            <person name="Karaoz U."/>
            <person name="Brodie E.L."/>
            <person name="Williams K.H."/>
            <person name="Hubbard S.S."/>
            <person name="Banfield J.F."/>
        </authorList>
    </citation>
    <scope>NUCLEOTIDE SEQUENCE [LARGE SCALE GENOMIC DNA]</scope>
</reference>
<dbReference type="Proteomes" id="UP000177407">
    <property type="component" value="Unassembled WGS sequence"/>
</dbReference>
<dbReference type="PROSITE" id="PS51750">
    <property type="entry name" value="BRO_N"/>
    <property type="match status" value="1"/>
</dbReference>
<evidence type="ECO:0000259" key="1">
    <source>
        <dbReference type="PROSITE" id="PS51750"/>
    </source>
</evidence>
<dbReference type="AlphaFoldDB" id="A0A1F5S3S9"/>
<protein>
    <submittedName>
        <fullName evidence="2">Phage antirepressor protein</fullName>
    </submittedName>
</protein>
<evidence type="ECO:0000313" key="2">
    <source>
        <dbReference type="EMBL" id="OGF21296.1"/>
    </source>
</evidence>
<dbReference type="SMART" id="SM01040">
    <property type="entry name" value="Bro-N"/>
    <property type="match status" value="1"/>
</dbReference>
<name>A0A1F5S3S9_9BACT</name>
<evidence type="ECO:0000313" key="3">
    <source>
        <dbReference type="Proteomes" id="UP000177407"/>
    </source>
</evidence>
<comment type="caution">
    <text evidence="2">The sequence shown here is derived from an EMBL/GenBank/DDBJ whole genome shotgun (WGS) entry which is preliminary data.</text>
</comment>
<accession>A0A1F5S3S9</accession>
<sequence length="273" mass="31664">METTKIALFKGKKIRKTLFQNEWWFVVEDVVLALIDSNDPKQYIQRMKQRDIELAKGWVQFVHTLPVPTDGGNQNMNCADTEGVFRIIQSIPSPKAEPFKRWLAKVGYERVQEIENPELATKRTRILYKLKGYPEDWIEKRMRGIAIREELTDEWQNRGAREQKDYEILTAEISKATFGITPGEYKKVKGLKRENLRDHMDDFELIFTMLGERSTTEIHKTENSKGVAKLAQDAKRGGRIAGVAKEQLEKEIGRQVVSKENFLPKKKGVKKLK</sequence>
<proteinExistence type="predicted"/>
<gene>
    <name evidence="2" type="ORF">A2257_00735</name>
</gene>
<organism evidence="2 3">
    <name type="scientific">Candidatus Falkowbacteria bacterium RIFOXYA2_FULL_38_12</name>
    <dbReference type="NCBI Taxonomy" id="1797993"/>
    <lineage>
        <taxon>Bacteria</taxon>
        <taxon>Candidatus Falkowiibacteriota</taxon>
    </lineage>
</organism>
<feature type="domain" description="Bro-N" evidence="1">
    <location>
        <begin position="3"/>
        <end position="115"/>
    </location>
</feature>